<dbReference type="InterPro" id="IPR036291">
    <property type="entry name" value="NAD(P)-bd_dom_sf"/>
</dbReference>
<proteinExistence type="predicted"/>
<dbReference type="PANTHER" id="PTHR43245">
    <property type="entry name" value="BIFUNCTIONAL POLYMYXIN RESISTANCE PROTEIN ARNA"/>
    <property type="match status" value="1"/>
</dbReference>
<evidence type="ECO:0000259" key="1">
    <source>
        <dbReference type="Pfam" id="PF01370"/>
    </source>
</evidence>
<dbReference type="Gene3D" id="3.40.50.720">
    <property type="entry name" value="NAD(P)-binding Rossmann-like Domain"/>
    <property type="match status" value="1"/>
</dbReference>
<feature type="domain" description="NAD-dependent epimerase/dehydratase" evidence="1">
    <location>
        <begin position="19"/>
        <end position="233"/>
    </location>
</feature>
<gene>
    <name evidence="2" type="ORF">CARN1_2329</name>
</gene>
<accession>E6PD90</accession>
<dbReference type="EMBL" id="CABL01000001">
    <property type="protein sequence ID" value="CBH74442.1"/>
    <property type="molecule type" value="Genomic_DNA"/>
</dbReference>
<name>E6PD90_9ZZZZ</name>
<comment type="caution">
    <text evidence="2">The sequence shown here is derived from an EMBL/GenBank/DDBJ whole genome shotgun (WGS) entry which is preliminary data.</text>
</comment>
<dbReference type="InterPro" id="IPR001509">
    <property type="entry name" value="Epimerase_deHydtase"/>
</dbReference>
<dbReference type="SUPFAM" id="SSF51735">
    <property type="entry name" value="NAD(P)-binding Rossmann-fold domains"/>
    <property type="match status" value="1"/>
</dbReference>
<evidence type="ECO:0000313" key="2">
    <source>
        <dbReference type="EMBL" id="CBH74442.1"/>
    </source>
</evidence>
<dbReference type="Pfam" id="PF01370">
    <property type="entry name" value="Epimerase"/>
    <property type="match status" value="1"/>
</dbReference>
<dbReference type="AlphaFoldDB" id="E6PD90"/>
<reference evidence="2" key="1">
    <citation type="submission" date="2009-10" db="EMBL/GenBank/DDBJ databases">
        <title>Diversity of trophic interactions inside an arsenic-rich microbial ecosystem.</title>
        <authorList>
            <person name="Bertin P.N."/>
            <person name="Heinrich-Salmeron A."/>
            <person name="Pelletier E."/>
            <person name="Goulhen-Chollet F."/>
            <person name="Arsene-Ploetze F."/>
            <person name="Gallien S."/>
            <person name="Calteau A."/>
            <person name="Vallenet D."/>
            <person name="Casiot C."/>
            <person name="Chane-Woon-Ming B."/>
            <person name="Giloteaux L."/>
            <person name="Barakat M."/>
            <person name="Bonnefoy V."/>
            <person name="Bruneel O."/>
            <person name="Chandler M."/>
            <person name="Cleiss J."/>
            <person name="Duran R."/>
            <person name="Elbaz-Poulichet F."/>
            <person name="Fonknechten N."/>
            <person name="Lauga B."/>
            <person name="Mornico D."/>
            <person name="Ortet P."/>
            <person name="Schaeffer C."/>
            <person name="Siguier P."/>
            <person name="Alexander Thil Smith A."/>
            <person name="Van Dorsselaer A."/>
            <person name="Weissenbach J."/>
            <person name="Medigue C."/>
            <person name="Le Paslier D."/>
        </authorList>
    </citation>
    <scope>NUCLEOTIDE SEQUENCE</scope>
</reference>
<sequence>MTKINEGITRRLLDDHRPIVVTGAGGWLGRATLEMLDEVLGSAVESRVYAFGSTAREQRLRSGRLLKIAPLTQLADLWKQNALMFHYAYLTKERVGSLGLDEFVAMNTKISSFVEDFICRTNANSIFLPSSGAVYGEIGAIEIDLHRNPYGFLKRRDELRFMQLSEGGFAKAVVCRIFNISGPFINKGGGYALGSILSDILRGGPIVLKSSRPTFRSYVHVRTVVELALLSLLDEGPSPLPFDTAGDEVVEISDLAARATRLLGKPEIVIERPSISSEERADWYVGDGKMFRELIAHYSVANYNLDQQIVATAEFLSA</sequence>
<dbReference type="InterPro" id="IPR050177">
    <property type="entry name" value="Lipid_A_modif_metabolic_enz"/>
</dbReference>
<protein>
    <submittedName>
        <fullName evidence="2">Putative nucleoside-diphosphate-sugar epimerases</fullName>
    </submittedName>
</protein>
<dbReference type="PANTHER" id="PTHR43245:SF13">
    <property type="entry name" value="UDP-D-APIOSE_UDP-D-XYLOSE SYNTHASE 2"/>
    <property type="match status" value="1"/>
</dbReference>
<organism evidence="2">
    <name type="scientific">mine drainage metagenome</name>
    <dbReference type="NCBI Taxonomy" id="410659"/>
    <lineage>
        <taxon>unclassified sequences</taxon>
        <taxon>metagenomes</taxon>
        <taxon>ecological metagenomes</taxon>
    </lineage>
</organism>